<dbReference type="Proteomes" id="UP001499987">
    <property type="component" value="Unassembled WGS sequence"/>
</dbReference>
<dbReference type="RefSeq" id="WP_344627660.1">
    <property type="nucleotide sequence ID" value="NZ_BAAALD010000112.1"/>
</dbReference>
<name>A0ABN1U752_9ACTN</name>
<evidence type="ECO:0000313" key="2">
    <source>
        <dbReference type="EMBL" id="GAA1119137.1"/>
    </source>
</evidence>
<keyword evidence="3" id="KW-1185">Reference proteome</keyword>
<keyword evidence="1" id="KW-1133">Transmembrane helix</keyword>
<dbReference type="EMBL" id="BAAALD010000112">
    <property type="protein sequence ID" value="GAA1119137.1"/>
    <property type="molecule type" value="Genomic_DNA"/>
</dbReference>
<gene>
    <name evidence="2" type="ORF">GCM10009663_68830</name>
</gene>
<protein>
    <recommendedName>
        <fullName evidence="4">DUF2970 domain-containing protein</fullName>
    </recommendedName>
</protein>
<keyword evidence="1" id="KW-0472">Membrane</keyword>
<accession>A0ABN1U752</accession>
<feature type="transmembrane region" description="Helical" evidence="1">
    <location>
        <begin position="43"/>
        <end position="62"/>
    </location>
</feature>
<evidence type="ECO:0008006" key="4">
    <source>
        <dbReference type="Google" id="ProtNLM"/>
    </source>
</evidence>
<sequence>MRTTLAAARTTARAAALLAAACVRARRAELRKQPDGGYTTETVIITALLVGLGLGVLGIIAAKVTDKANGLTF</sequence>
<comment type="caution">
    <text evidence="2">The sequence shown here is derived from an EMBL/GenBank/DDBJ whole genome shotgun (WGS) entry which is preliminary data.</text>
</comment>
<evidence type="ECO:0000256" key="1">
    <source>
        <dbReference type="SAM" id="Phobius"/>
    </source>
</evidence>
<organism evidence="2 3">
    <name type="scientific">Kitasatospora arboriphila</name>
    <dbReference type="NCBI Taxonomy" id="258052"/>
    <lineage>
        <taxon>Bacteria</taxon>
        <taxon>Bacillati</taxon>
        <taxon>Actinomycetota</taxon>
        <taxon>Actinomycetes</taxon>
        <taxon>Kitasatosporales</taxon>
        <taxon>Streptomycetaceae</taxon>
        <taxon>Kitasatospora</taxon>
    </lineage>
</organism>
<evidence type="ECO:0000313" key="3">
    <source>
        <dbReference type="Proteomes" id="UP001499987"/>
    </source>
</evidence>
<keyword evidence="1" id="KW-0812">Transmembrane</keyword>
<proteinExistence type="predicted"/>
<reference evidence="2 3" key="1">
    <citation type="journal article" date="2019" name="Int. J. Syst. Evol. Microbiol.">
        <title>The Global Catalogue of Microorganisms (GCM) 10K type strain sequencing project: providing services to taxonomists for standard genome sequencing and annotation.</title>
        <authorList>
            <consortium name="The Broad Institute Genomics Platform"/>
            <consortium name="The Broad Institute Genome Sequencing Center for Infectious Disease"/>
            <person name="Wu L."/>
            <person name="Ma J."/>
        </authorList>
    </citation>
    <scope>NUCLEOTIDE SEQUENCE [LARGE SCALE GENOMIC DNA]</scope>
    <source>
        <strain evidence="2 3">JCM 13002</strain>
    </source>
</reference>